<feature type="compositionally biased region" description="Polar residues" evidence="1">
    <location>
        <begin position="169"/>
        <end position="178"/>
    </location>
</feature>
<keyword evidence="2" id="KW-0812">Transmembrane</keyword>
<reference evidence="5 6" key="1">
    <citation type="submission" date="2018-07" db="EMBL/GenBank/DDBJ databases">
        <title>Genome sequencing of oomycete isolates from Chile give support for New Zealand origin for Phytophthora kernoviae and make available the first Nothophytophthora sp. genome.</title>
        <authorList>
            <person name="Studholme D.J."/>
            <person name="Sanfuentes E."/>
            <person name="Panda P."/>
            <person name="Hill R."/>
            <person name="Sambles C."/>
            <person name="Grant M."/>
            <person name="Williams N.M."/>
            <person name="Mcdougal R.L."/>
        </authorList>
    </citation>
    <scope>NUCLEOTIDE SEQUENCE [LARGE SCALE GENOMIC DNA]</scope>
    <source>
        <strain evidence="4">Chile6</strain>
        <strain evidence="3">Chile7</strain>
    </source>
</reference>
<dbReference type="OrthoDB" id="123403at2759"/>
<keyword evidence="2" id="KW-1133">Transmembrane helix</keyword>
<dbReference type="Proteomes" id="UP000284657">
    <property type="component" value="Unassembled WGS sequence"/>
</dbReference>
<sequence length="278" mass="31506">MPAAHRSRTAPQTEPDMGQYLMLRVVSMKAIKLTQTYMADTDDSTHNMLQYAIFALLLLIGLSPFMLMLWKNSAYRQRLVDTFCCRDCKDCCTRRVHYDEADLRTLRELEQPQRESVGINGAYRMYQARRSRLSLRLASWREDVKRGGGNDDRLHHKLAQIQAAHFRRQQTQPVASSGTTTAAAATNHRANSTPNLPFDIRVVEINDRVDESNSSSAASAVAVSSNSLDEESVYELVPPTPKEKRTVDSVRIGRRSAVTAEEEEEEKEDVPPRDHEIV</sequence>
<organism evidence="4 5">
    <name type="scientific">Phytophthora kernoviae</name>
    <dbReference type="NCBI Taxonomy" id="325452"/>
    <lineage>
        <taxon>Eukaryota</taxon>
        <taxon>Sar</taxon>
        <taxon>Stramenopiles</taxon>
        <taxon>Oomycota</taxon>
        <taxon>Peronosporomycetes</taxon>
        <taxon>Peronosporales</taxon>
        <taxon>Peronosporaceae</taxon>
        <taxon>Phytophthora</taxon>
    </lineage>
</organism>
<dbReference type="EMBL" id="MBDO02000074">
    <property type="protein sequence ID" value="RLN64400.1"/>
    <property type="molecule type" value="Genomic_DNA"/>
</dbReference>
<dbReference type="EMBL" id="MBAD02001353">
    <property type="protein sequence ID" value="RLN55498.1"/>
    <property type="molecule type" value="Genomic_DNA"/>
</dbReference>
<feature type="region of interest" description="Disordered" evidence="1">
    <location>
        <begin position="167"/>
        <end position="195"/>
    </location>
</feature>
<evidence type="ECO:0000313" key="4">
    <source>
        <dbReference type="EMBL" id="RLN64400.1"/>
    </source>
</evidence>
<proteinExistence type="predicted"/>
<accession>A0A3F2RUB0</accession>
<evidence type="ECO:0000256" key="1">
    <source>
        <dbReference type="SAM" id="MobiDB-lite"/>
    </source>
</evidence>
<feature type="compositionally biased region" description="Basic and acidic residues" evidence="1">
    <location>
        <begin position="269"/>
        <end position="278"/>
    </location>
</feature>
<gene>
    <name evidence="3" type="ORF">BBJ29_002980</name>
    <name evidence="4" type="ORF">BBP00_00003494</name>
</gene>
<dbReference type="Proteomes" id="UP000277300">
    <property type="component" value="Unassembled WGS sequence"/>
</dbReference>
<protein>
    <submittedName>
        <fullName evidence="4">Uncharacterized protein</fullName>
    </submittedName>
</protein>
<evidence type="ECO:0000313" key="6">
    <source>
        <dbReference type="Proteomes" id="UP000284657"/>
    </source>
</evidence>
<evidence type="ECO:0000313" key="5">
    <source>
        <dbReference type="Proteomes" id="UP000277300"/>
    </source>
</evidence>
<name>A0A3F2RUB0_9STRA</name>
<comment type="caution">
    <text evidence="4">The sequence shown here is derived from an EMBL/GenBank/DDBJ whole genome shotgun (WGS) entry which is preliminary data.</text>
</comment>
<dbReference type="AlphaFoldDB" id="A0A3F2RUB0"/>
<evidence type="ECO:0000256" key="2">
    <source>
        <dbReference type="SAM" id="Phobius"/>
    </source>
</evidence>
<feature type="region of interest" description="Disordered" evidence="1">
    <location>
        <begin position="222"/>
        <end position="278"/>
    </location>
</feature>
<evidence type="ECO:0000313" key="3">
    <source>
        <dbReference type="EMBL" id="RLN55498.1"/>
    </source>
</evidence>
<keyword evidence="2" id="KW-0472">Membrane</keyword>
<feature type="transmembrane region" description="Helical" evidence="2">
    <location>
        <begin position="48"/>
        <end position="70"/>
    </location>
</feature>